<dbReference type="PROSITE" id="PS51725">
    <property type="entry name" value="ABM"/>
    <property type="match status" value="1"/>
</dbReference>
<feature type="domain" description="ABM" evidence="1">
    <location>
        <begin position="3"/>
        <end position="92"/>
    </location>
</feature>
<evidence type="ECO:0000259" key="1">
    <source>
        <dbReference type="PROSITE" id="PS51725"/>
    </source>
</evidence>
<keyword evidence="2" id="KW-0560">Oxidoreductase</keyword>
<keyword evidence="3" id="KW-1185">Reference proteome</keyword>
<proteinExistence type="predicted"/>
<evidence type="ECO:0000313" key="2">
    <source>
        <dbReference type="EMBL" id="WUS60286.1"/>
    </source>
</evidence>
<dbReference type="EMBL" id="CP108482">
    <property type="protein sequence ID" value="WUS60286.1"/>
    <property type="molecule type" value="Genomic_DNA"/>
</dbReference>
<dbReference type="Proteomes" id="UP001432014">
    <property type="component" value="Chromosome"/>
</dbReference>
<organism evidence="2 3">
    <name type="scientific">Kitasatospora herbaricolor</name>
    <dbReference type="NCBI Taxonomy" id="68217"/>
    <lineage>
        <taxon>Bacteria</taxon>
        <taxon>Bacillati</taxon>
        <taxon>Actinomycetota</taxon>
        <taxon>Actinomycetes</taxon>
        <taxon>Kitasatosporales</taxon>
        <taxon>Streptomycetaceae</taxon>
        <taxon>Kitasatospora</taxon>
    </lineage>
</organism>
<name>A0ABZ1WHD4_9ACTN</name>
<dbReference type="PANTHER" id="PTHR33336">
    <property type="entry name" value="QUINOL MONOOXYGENASE YGIN-RELATED"/>
    <property type="match status" value="1"/>
</dbReference>
<gene>
    <name evidence="2" type="ORF">OG469_35225</name>
</gene>
<dbReference type="SUPFAM" id="SSF54909">
    <property type="entry name" value="Dimeric alpha+beta barrel"/>
    <property type="match status" value="1"/>
</dbReference>
<dbReference type="InterPro" id="IPR011008">
    <property type="entry name" value="Dimeric_a/b-barrel"/>
</dbReference>
<reference evidence="2 3" key="1">
    <citation type="submission" date="2022-10" db="EMBL/GenBank/DDBJ databases">
        <title>The complete genomes of actinobacterial strains from the NBC collection.</title>
        <authorList>
            <person name="Joergensen T.S."/>
            <person name="Alvarez Arevalo M."/>
            <person name="Sterndorff E.B."/>
            <person name="Faurdal D."/>
            <person name="Vuksanovic O."/>
            <person name="Mourched A.-S."/>
            <person name="Charusanti P."/>
            <person name="Shaw S."/>
            <person name="Blin K."/>
            <person name="Weber T."/>
        </authorList>
    </citation>
    <scope>NUCLEOTIDE SEQUENCE [LARGE SCALE GENOMIC DNA]</scope>
    <source>
        <strain evidence="2 3">NBC_01247</strain>
    </source>
</reference>
<keyword evidence="2" id="KW-0503">Monooxygenase</keyword>
<dbReference type="InterPro" id="IPR050744">
    <property type="entry name" value="AI-2_Isomerase_LsrG"/>
</dbReference>
<evidence type="ECO:0000313" key="3">
    <source>
        <dbReference type="Proteomes" id="UP001432014"/>
    </source>
</evidence>
<dbReference type="Pfam" id="PF03992">
    <property type="entry name" value="ABM"/>
    <property type="match status" value="1"/>
</dbReference>
<dbReference type="RefSeq" id="WP_329493629.1">
    <property type="nucleotide sequence ID" value="NZ_CP108460.1"/>
</dbReference>
<dbReference type="InterPro" id="IPR007138">
    <property type="entry name" value="ABM_dom"/>
</dbReference>
<accession>A0ABZ1WHD4</accession>
<dbReference type="GO" id="GO:0004497">
    <property type="term" value="F:monooxygenase activity"/>
    <property type="evidence" value="ECO:0007669"/>
    <property type="project" value="UniProtKB-KW"/>
</dbReference>
<dbReference type="PANTHER" id="PTHR33336:SF3">
    <property type="entry name" value="ABM DOMAIN-CONTAINING PROTEIN"/>
    <property type="match status" value="1"/>
</dbReference>
<sequence length="103" mass="11444">MKKTLLAEFTVKPGFEDRVAALVADFARTVRSEPGNLVFDVYTKESDPRAYWIFEVYRSEAAFAEHITAPHGGPFNTELVGMIEEDGSVLTFLTPPAETGTHH</sequence>
<protein>
    <submittedName>
        <fullName evidence="2">Antibiotic biosynthesis monooxygenase</fullName>
    </submittedName>
</protein>
<dbReference type="Gene3D" id="3.30.70.100">
    <property type="match status" value="1"/>
</dbReference>